<keyword evidence="3 6" id="KW-1133">Transmembrane helix</keyword>
<dbReference type="OMA" id="RCKSARC"/>
<dbReference type="SUPFAM" id="SSF103473">
    <property type="entry name" value="MFS general substrate transporter"/>
    <property type="match status" value="1"/>
</dbReference>
<dbReference type="Gene3D" id="1.20.1250.20">
    <property type="entry name" value="MFS general substrate transporter like domains"/>
    <property type="match status" value="1"/>
</dbReference>
<dbReference type="PANTHER" id="PTHR23501">
    <property type="entry name" value="MAJOR FACILITATOR SUPERFAMILY"/>
    <property type="match status" value="1"/>
</dbReference>
<dbReference type="GO" id="GO:0022857">
    <property type="term" value="F:transmembrane transporter activity"/>
    <property type="evidence" value="ECO:0007669"/>
    <property type="project" value="InterPro"/>
</dbReference>
<dbReference type="RefSeq" id="XP_024685537.1">
    <property type="nucleotide sequence ID" value="XM_024830665.1"/>
</dbReference>
<comment type="subcellular location">
    <subcellularLocation>
        <location evidence="1">Membrane</location>
        <topology evidence="1">Multi-pass membrane protein</topology>
    </subcellularLocation>
</comment>
<dbReference type="PROSITE" id="PS50850">
    <property type="entry name" value="MFS"/>
    <property type="match status" value="1"/>
</dbReference>
<organism evidence="8 9">
    <name type="scientific">Aspergillus novofumigatus (strain IBT 16806)</name>
    <dbReference type="NCBI Taxonomy" id="1392255"/>
    <lineage>
        <taxon>Eukaryota</taxon>
        <taxon>Fungi</taxon>
        <taxon>Dikarya</taxon>
        <taxon>Ascomycota</taxon>
        <taxon>Pezizomycotina</taxon>
        <taxon>Eurotiomycetes</taxon>
        <taxon>Eurotiomycetidae</taxon>
        <taxon>Eurotiales</taxon>
        <taxon>Aspergillaceae</taxon>
        <taxon>Aspergillus</taxon>
        <taxon>Aspergillus subgen. Fumigati</taxon>
    </lineage>
</organism>
<dbReference type="GO" id="GO:0005886">
    <property type="term" value="C:plasma membrane"/>
    <property type="evidence" value="ECO:0007669"/>
    <property type="project" value="TreeGrafter"/>
</dbReference>
<comment type="caution">
    <text evidence="8">The sequence shown here is derived from an EMBL/GenBank/DDBJ whole genome shotgun (WGS) entry which is preliminary data.</text>
</comment>
<evidence type="ECO:0000313" key="8">
    <source>
        <dbReference type="EMBL" id="PKX96942.1"/>
    </source>
</evidence>
<feature type="transmembrane region" description="Helical" evidence="6">
    <location>
        <begin position="40"/>
        <end position="61"/>
    </location>
</feature>
<keyword evidence="4 6" id="KW-0472">Membrane</keyword>
<reference evidence="9" key="1">
    <citation type="journal article" date="2018" name="Proc. Natl. Acad. Sci. U.S.A.">
        <title>Linking secondary metabolites to gene clusters through genome sequencing of six diverse Aspergillus species.</title>
        <authorList>
            <person name="Kaerboelling I."/>
            <person name="Vesth T.C."/>
            <person name="Frisvad J.C."/>
            <person name="Nybo J.L."/>
            <person name="Theobald S."/>
            <person name="Kuo A."/>
            <person name="Bowyer P."/>
            <person name="Matsuda Y."/>
            <person name="Mondo S."/>
            <person name="Lyhne E.K."/>
            <person name="Kogle M.E."/>
            <person name="Clum A."/>
            <person name="Lipzen A."/>
            <person name="Salamov A."/>
            <person name="Ngan C.Y."/>
            <person name="Daum C."/>
            <person name="Chiniquy J."/>
            <person name="Barry K."/>
            <person name="LaButti K."/>
            <person name="Haridas S."/>
            <person name="Simmons B.A."/>
            <person name="Magnuson J.K."/>
            <person name="Mortensen U.H."/>
            <person name="Larsen T.O."/>
            <person name="Grigoriev I.V."/>
            <person name="Baker S.E."/>
            <person name="Andersen M.R."/>
        </authorList>
    </citation>
    <scope>NUCLEOTIDE SEQUENCE [LARGE SCALE GENOMIC DNA]</scope>
    <source>
        <strain evidence="9">IBT 16806</strain>
    </source>
</reference>
<dbReference type="EMBL" id="MSZS01000002">
    <property type="protein sequence ID" value="PKX96942.1"/>
    <property type="molecule type" value="Genomic_DNA"/>
</dbReference>
<name>A0A2I1CH35_ASPN1</name>
<dbReference type="Proteomes" id="UP000234474">
    <property type="component" value="Unassembled WGS sequence"/>
</dbReference>
<dbReference type="STRING" id="1392255.A0A2I1CH35"/>
<feature type="transmembrane region" description="Helical" evidence="6">
    <location>
        <begin position="138"/>
        <end position="159"/>
    </location>
</feature>
<evidence type="ECO:0000256" key="6">
    <source>
        <dbReference type="SAM" id="Phobius"/>
    </source>
</evidence>
<evidence type="ECO:0000256" key="5">
    <source>
        <dbReference type="SAM" id="MobiDB-lite"/>
    </source>
</evidence>
<gene>
    <name evidence="8" type="ORF">P174DRAFT_476178</name>
</gene>
<keyword evidence="9" id="KW-1185">Reference proteome</keyword>
<dbReference type="GeneID" id="36537994"/>
<dbReference type="AlphaFoldDB" id="A0A2I1CH35"/>
<feature type="region of interest" description="Disordered" evidence="5">
    <location>
        <begin position="1"/>
        <end position="20"/>
    </location>
</feature>
<feature type="compositionally biased region" description="Basic and acidic residues" evidence="5">
    <location>
        <begin position="8"/>
        <end position="19"/>
    </location>
</feature>
<evidence type="ECO:0000313" key="9">
    <source>
        <dbReference type="Proteomes" id="UP000234474"/>
    </source>
</evidence>
<accession>A0A2I1CH35</accession>
<dbReference type="VEuPathDB" id="FungiDB:P174DRAFT_476178"/>
<evidence type="ECO:0000256" key="2">
    <source>
        <dbReference type="ARBA" id="ARBA00022692"/>
    </source>
</evidence>
<evidence type="ECO:0000259" key="7">
    <source>
        <dbReference type="PROSITE" id="PS50850"/>
    </source>
</evidence>
<evidence type="ECO:0000256" key="4">
    <source>
        <dbReference type="ARBA" id="ARBA00023136"/>
    </source>
</evidence>
<evidence type="ECO:0000256" key="1">
    <source>
        <dbReference type="ARBA" id="ARBA00004141"/>
    </source>
</evidence>
<feature type="transmembrane region" description="Helical" evidence="6">
    <location>
        <begin position="112"/>
        <end position="132"/>
    </location>
</feature>
<protein>
    <submittedName>
        <fullName evidence="8">MFS general substrate transporter</fullName>
    </submittedName>
</protein>
<dbReference type="Pfam" id="PF07690">
    <property type="entry name" value="MFS_1"/>
    <property type="match status" value="1"/>
</dbReference>
<feature type="domain" description="Major facilitator superfamily (MFS) profile" evidence="7">
    <location>
        <begin position="48"/>
        <end position="174"/>
    </location>
</feature>
<keyword evidence="2 6" id="KW-0812">Transmembrane</keyword>
<dbReference type="InterPro" id="IPR020846">
    <property type="entry name" value="MFS_dom"/>
</dbReference>
<dbReference type="InterPro" id="IPR011701">
    <property type="entry name" value="MFS"/>
</dbReference>
<evidence type="ECO:0000256" key="3">
    <source>
        <dbReference type="ARBA" id="ARBA00022989"/>
    </source>
</evidence>
<dbReference type="InterPro" id="IPR036259">
    <property type="entry name" value="MFS_trans_sf"/>
</dbReference>
<proteinExistence type="predicted"/>
<sequence length="174" mass="18546">MAGADTAEGEKSTARKESPALHITTQPDALSELHEEDKYLHGRALVLMTLSLMVGVFTVALDNSIIFTAISVITTDVDSLSDVTWNGSVYLLAQMSFQPTFGKAYTFFNLKWVWLGSGLLFEAGSVICAAAPNSPAFITGQAVAGLGAAELFCGALIIMAQMSRCKSARCCWAL</sequence>
<dbReference type="OrthoDB" id="10021397at2759"/>
<dbReference type="PANTHER" id="PTHR23501:SF199">
    <property type="entry name" value="MFS EFFLUX TRANSPORTER INPD-RELATED"/>
    <property type="match status" value="1"/>
</dbReference>